<dbReference type="Proteomes" id="UP000635665">
    <property type="component" value="Unassembled WGS sequence"/>
</dbReference>
<name>A0ABS0TGR8_9FLAO</name>
<evidence type="ECO:0000313" key="3">
    <source>
        <dbReference type="Proteomes" id="UP000635665"/>
    </source>
</evidence>
<evidence type="ECO:0000256" key="1">
    <source>
        <dbReference type="SAM" id="MobiDB-lite"/>
    </source>
</evidence>
<dbReference type="PROSITE" id="PS51257">
    <property type="entry name" value="PROKAR_LIPOPROTEIN"/>
    <property type="match status" value="1"/>
</dbReference>
<accession>A0ABS0TGR8</accession>
<dbReference type="RefSeq" id="WP_193711674.1">
    <property type="nucleotide sequence ID" value="NZ_JAEHNY010000004.1"/>
</dbReference>
<organism evidence="2 3">
    <name type="scientific">Salegentibacter maritimus</name>
    <dbReference type="NCBI Taxonomy" id="2794347"/>
    <lineage>
        <taxon>Bacteria</taxon>
        <taxon>Pseudomonadati</taxon>
        <taxon>Bacteroidota</taxon>
        <taxon>Flavobacteriia</taxon>
        <taxon>Flavobacteriales</taxon>
        <taxon>Flavobacteriaceae</taxon>
        <taxon>Salegentibacter</taxon>
    </lineage>
</organism>
<protein>
    <recommendedName>
        <fullName evidence="4">Lipoprotein</fullName>
    </recommendedName>
</protein>
<reference evidence="2 3" key="1">
    <citation type="submission" date="2020-12" db="EMBL/GenBank/DDBJ databases">
        <title>Salegentibacter orientalis sp. nov., isolated from costal sediment.</title>
        <authorList>
            <person name="Lian F.-B."/>
        </authorList>
    </citation>
    <scope>NUCLEOTIDE SEQUENCE [LARGE SCALE GENOMIC DNA]</scope>
    <source>
        <strain evidence="2 3">F60176</strain>
    </source>
</reference>
<proteinExistence type="predicted"/>
<sequence>MKRVFITGIFLLGTLSLTSCRETAEEKTVVKEVEVQKEAPEPEEEEQKGILERAGEKVDKKVNKEINEEIDKIDDN</sequence>
<comment type="caution">
    <text evidence="2">The sequence shown here is derived from an EMBL/GenBank/DDBJ whole genome shotgun (WGS) entry which is preliminary data.</text>
</comment>
<dbReference type="EMBL" id="JAEHNY010000004">
    <property type="protein sequence ID" value="MBI6119441.1"/>
    <property type="molecule type" value="Genomic_DNA"/>
</dbReference>
<feature type="region of interest" description="Disordered" evidence="1">
    <location>
        <begin position="33"/>
        <end position="52"/>
    </location>
</feature>
<keyword evidence="3" id="KW-1185">Reference proteome</keyword>
<evidence type="ECO:0008006" key="4">
    <source>
        <dbReference type="Google" id="ProtNLM"/>
    </source>
</evidence>
<gene>
    <name evidence="2" type="ORF">I6U50_05340</name>
</gene>
<evidence type="ECO:0000313" key="2">
    <source>
        <dbReference type="EMBL" id="MBI6119441.1"/>
    </source>
</evidence>